<reference evidence="3" key="1">
    <citation type="submission" date="2017-02" db="UniProtKB">
        <authorList>
            <consortium name="WormBaseParasite"/>
        </authorList>
    </citation>
    <scope>IDENTIFICATION</scope>
</reference>
<dbReference type="AlphaFoldDB" id="A0A0N4V0M5"/>
<name>A0A0N4V0M5_ENTVE</name>
<keyword evidence="2" id="KW-1185">Reference proteome</keyword>
<dbReference type="Proteomes" id="UP000274131">
    <property type="component" value="Unassembled WGS sequence"/>
</dbReference>
<gene>
    <name evidence="1" type="ORF">EVEC_LOCUS3181</name>
</gene>
<evidence type="ECO:0000313" key="3">
    <source>
        <dbReference type="WBParaSite" id="EVEC_0000347301-mRNA-1"/>
    </source>
</evidence>
<evidence type="ECO:0000313" key="1">
    <source>
        <dbReference type="EMBL" id="VDD88038.1"/>
    </source>
</evidence>
<dbReference type="InterPro" id="IPR015915">
    <property type="entry name" value="Kelch-typ_b-propeller"/>
</dbReference>
<dbReference type="Gene3D" id="2.120.10.80">
    <property type="entry name" value="Kelch-type beta propeller"/>
    <property type="match status" value="1"/>
</dbReference>
<accession>A0A0N4V0M5</accession>
<protein>
    <submittedName>
        <fullName evidence="3">Secreted protein</fullName>
    </submittedName>
</protein>
<organism evidence="3">
    <name type="scientific">Enterobius vermicularis</name>
    <name type="common">Human pinworm</name>
    <dbReference type="NCBI Taxonomy" id="51028"/>
    <lineage>
        <taxon>Eukaryota</taxon>
        <taxon>Metazoa</taxon>
        <taxon>Ecdysozoa</taxon>
        <taxon>Nematoda</taxon>
        <taxon>Chromadorea</taxon>
        <taxon>Rhabditida</taxon>
        <taxon>Spirurina</taxon>
        <taxon>Oxyuridomorpha</taxon>
        <taxon>Oxyuroidea</taxon>
        <taxon>Oxyuridae</taxon>
        <taxon>Enterobius</taxon>
    </lineage>
</organism>
<proteinExistence type="predicted"/>
<dbReference type="EMBL" id="UXUI01007527">
    <property type="protein sequence ID" value="VDD88038.1"/>
    <property type="molecule type" value="Genomic_DNA"/>
</dbReference>
<evidence type="ECO:0000313" key="2">
    <source>
        <dbReference type="Proteomes" id="UP000274131"/>
    </source>
</evidence>
<dbReference type="PROSITE" id="PS51257">
    <property type="entry name" value="PROKAR_LIPOPROTEIN"/>
    <property type="match status" value="1"/>
</dbReference>
<dbReference type="WBParaSite" id="EVEC_0000347301-mRNA-1">
    <property type="protein sequence ID" value="EVEC_0000347301-mRNA-1"/>
    <property type="gene ID" value="EVEC_0000347301"/>
</dbReference>
<sequence>MIKLHSISLNLIAPSAMVLFGGCANDGSVLGDLWILELNCTGSYNVRAHWKRVQTRMTPNFWHTSAVVNGHLFGKKVLVN</sequence>
<dbReference type="SUPFAM" id="SSF117281">
    <property type="entry name" value="Kelch motif"/>
    <property type="match status" value="1"/>
</dbReference>
<reference evidence="1 2" key="2">
    <citation type="submission" date="2018-10" db="EMBL/GenBank/DDBJ databases">
        <authorList>
            <consortium name="Pathogen Informatics"/>
        </authorList>
    </citation>
    <scope>NUCLEOTIDE SEQUENCE [LARGE SCALE GENOMIC DNA]</scope>
</reference>